<feature type="signal peptide" evidence="2">
    <location>
        <begin position="1"/>
        <end position="26"/>
    </location>
</feature>
<evidence type="ECO:0000259" key="3">
    <source>
        <dbReference type="Pfam" id="PF13488"/>
    </source>
</evidence>
<organism evidence="4 5">
    <name type="scientific">Hyphomonas jannaschiana VP2</name>
    <dbReference type="NCBI Taxonomy" id="1280952"/>
    <lineage>
        <taxon>Bacteria</taxon>
        <taxon>Pseudomonadati</taxon>
        <taxon>Pseudomonadota</taxon>
        <taxon>Alphaproteobacteria</taxon>
        <taxon>Hyphomonadales</taxon>
        <taxon>Hyphomonadaceae</taxon>
        <taxon>Hyphomonas</taxon>
    </lineage>
</organism>
<dbReference type="RefSeq" id="WP_035580484.1">
    <property type="nucleotide sequence ID" value="NZ_ARYJ01000004.1"/>
</dbReference>
<accession>A0A059FF93</accession>
<proteinExistence type="predicted"/>
<evidence type="ECO:0000313" key="5">
    <source>
        <dbReference type="Proteomes" id="UP000024816"/>
    </source>
</evidence>
<evidence type="ECO:0000256" key="2">
    <source>
        <dbReference type="SAM" id="SignalP"/>
    </source>
</evidence>
<keyword evidence="5" id="KW-1185">Reference proteome</keyword>
<feature type="region of interest" description="Disordered" evidence="1">
    <location>
        <begin position="153"/>
        <end position="203"/>
    </location>
</feature>
<evidence type="ECO:0000313" key="4">
    <source>
        <dbReference type="EMBL" id="KCZ89211.1"/>
    </source>
</evidence>
<sequence length="247" mass="25725">MVKSLLIGGIALTAMVAAPLAASAQAYGYGTPYNSACERQNKDNKTAGTVIGAIVGAAAGGAIGNNVGDNDSRWHYNRYGRHGRYGYWDKGNNDGEVVAGALLGAIVGGVAGNAMASNSATPCQTATPYGGSFRADYGAYPYVSSQYSGSSIPQTTQGLYGSPQDLRSHPGRTATPAPVSYPAYPSYPETPAPRASAPAPQPEECRTVWREVTLPDGQVVRDPATACREGYNGAWEIVGEDELYGGY</sequence>
<dbReference type="Proteomes" id="UP000024816">
    <property type="component" value="Unassembled WGS sequence"/>
</dbReference>
<comment type="caution">
    <text evidence="4">The sequence shown here is derived from an EMBL/GenBank/DDBJ whole genome shotgun (WGS) entry which is preliminary data.</text>
</comment>
<dbReference type="Pfam" id="PF13488">
    <property type="entry name" value="Gly-zipper_Omp"/>
    <property type="match status" value="1"/>
</dbReference>
<dbReference type="EMBL" id="ARYJ01000004">
    <property type="protein sequence ID" value="KCZ89211.1"/>
    <property type="molecule type" value="Genomic_DNA"/>
</dbReference>
<dbReference type="AlphaFoldDB" id="A0A059FF93"/>
<feature type="compositionally biased region" description="Low complexity" evidence="1">
    <location>
        <begin position="173"/>
        <end position="198"/>
    </location>
</feature>
<dbReference type="InterPro" id="IPR039567">
    <property type="entry name" value="Gly-zipper"/>
</dbReference>
<feature type="domain" description="Glycine zipper" evidence="3">
    <location>
        <begin position="45"/>
        <end position="69"/>
    </location>
</feature>
<keyword evidence="2" id="KW-0732">Signal</keyword>
<evidence type="ECO:0000256" key="1">
    <source>
        <dbReference type="SAM" id="MobiDB-lite"/>
    </source>
</evidence>
<dbReference type="STRING" id="1280952.HJA_07937"/>
<gene>
    <name evidence="4" type="ORF">HJA_07937</name>
</gene>
<feature type="chain" id="PRO_5001578031" description="Glycine zipper domain-containing protein" evidence="2">
    <location>
        <begin position="27"/>
        <end position="247"/>
    </location>
</feature>
<reference evidence="4 5" key="1">
    <citation type="journal article" date="2014" name="Antonie Van Leeuwenhoek">
        <title>Hyphomonas beringensis sp. nov. and Hyphomonas chukchiensis sp. nov., isolated from surface seawater of the Bering Sea and Chukchi Sea.</title>
        <authorList>
            <person name="Li C."/>
            <person name="Lai Q."/>
            <person name="Li G."/>
            <person name="Dong C."/>
            <person name="Wang J."/>
            <person name="Liao Y."/>
            <person name="Shao Z."/>
        </authorList>
    </citation>
    <scope>NUCLEOTIDE SEQUENCE [LARGE SCALE GENOMIC DNA]</scope>
    <source>
        <strain evidence="4 5">VP2</strain>
    </source>
</reference>
<name>A0A059FF93_9PROT</name>
<protein>
    <recommendedName>
        <fullName evidence="3">Glycine zipper domain-containing protein</fullName>
    </recommendedName>
</protein>
<dbReference type="eggNOG" id="ENOG5031BN7">
    <property type="taxonomic scope" value="Bacteria"/>
</dbReference>
<dbReference type="PATRIC" id="fig|1280952.3.peg.1575"/>